<dbReference type="EC" id="5.3.1.24" evidence="4 10"/>
<evidence type="ECO:0000256" key="6">
    <source>
        <dbReference type="ARBA" id="ARBA00022605"/>
    </source>
</evidence>
<keyword evidence="6 10" id="KW-0028">Amino-acid biosynthesis</keyword>
<evidence type="ECO:0000313" key="13">
    <source>
        <dbReference type="Proteomes" id="UP000319671"/>
    </source>
</evidence>
<dbReference type="PANTHER" id="PTHR42894:SF1">
    <property type="entry name" value="N-(5'-PHOSPHORIBOSYL)ANTHRANILATE ISOMERASE"/>
    <property type="match status" value="1"/>
</dbReference>
<dbReference type="Proteomes" id="UP000319671">
    <property type="component" value="Unassembled WGS sequence"/>
</dbReference>
<comment type="similarity">
    <text evidence="3 10">Belongs to the TrpF family.</text>
</comment>
<dbReference type="HAMAP" id="MF_00135">
    <property type="entry name" value="PRAI"/>
    <property type="match status" value="1"/>
</dbReference>
<feature type="domain" description="N-(5'phosphoribosyl) anthranilate isomerase (PRAI)" evidence="11">
    <location>
        <begin position="5"/>
        <end position="198"/>
    </location>
</feature>
<dbReference type="Pfam" id="PF00697">
    <property type="entry name" value="PRAI"/>
    <property type="match status" value="1"/>
</dbReference>
<dbReference type="GO" id="GO:0000162">
    <property type="term" value="P:L-tryptophan biosynthetic process"/>
    <property type="evidence" value="ECO:0007669"/>
    <property type="project" value="UniProtKB-UniRule"/>
</dbReference>
<reference evidence="12 13" key="1">
    <citation type="submission" date="2019-06" db="EMBL/GenBank/DDBJ databases">
        <title>Sorghum-associated microbial communities from plants grown in Nebraska, USA.</title>
        <authorList>
            <person name="Schachtman D."/>
        </authorList>
    </citation>
    <scope>NUCLEOTIDE SEQUENCE [LARGE SCALE GENOMIC DNA]</scope>
    <source>
        <strain evidence="12 13">2482</strain>
    </source>
</reference>
<evidence type="ECO:0000256" key="8">
    <source>
        <dbReference type="ARBA" id="ARBA00023141"/>
    </source>
</evidence>
<dbReference type="InterPro" id="IPR013785">
    <property type="entry name" value="Aldolase_TIM"/>
</dbReference>
<dbReference type="PANTHER" id="PTHR42894">
    <property type="entry name" value="N-(5'-PHOSPHORIBOSYL)ANTHRANILATE ISOMERASE"/>
    <property type="match status" value="1"/>
</dbReference>
<accession>A0A561DRT1</accession>
<evidence type="ECO:0000256" key="2">
    <source>
        <dbReference type="ARBA" id="ARBA00004664"/>
    </source>
</evidence>
<dbReference type="InterPro" id="IPR011060">
    <property type="entry name" value="RibuloseP-bd_barrel"/>
</dbReference>
<dbReference type="CDD" id="cd00405">
    <property type="entry name" value="PRAI"/>
    <property type="match status" value="1"/>
</dbReference>
<comment type="catalytic activity">
    <reaction evidence="1 10">
        <text>N-(5-phospho-beta-D-ribosyl)anthranilate = 1-(2-carboxyphenylamino)-1-deoxy-D-ribulose 5-phosphate</text>
        <dbReference type="Rhea" id="RHEA:21540"/>
        <dbReference type="ChEBI" id="CHEBI:18277"/>
        <dbReference type="ChEBI" id="CHEBI:58613"/>
        <dbReference type="EC" id="5.3.1.24"/>
    </reaction>
</comment>
<evidence type="ECO:0000256" key="7">
    <source>
        <dbReference type="ARBA" id="ARBA00022822"/>
    </source>
</evidence>
<dbReference type="InterPro" id="IPR001240">
    <property type="entry name" value="PRAI_dom"/>
</dbReference>
<dbReference type="UniPathway" id="UPA00035">
    <property type="reaction ID" value="UER00042"/>
</dbReference>
<dbReference type="GO" id="GO:0004640">
    <property type="term" value="F:phosphoribosylanthranilate isomerase activity"/>
    <property type="evidence" value="ECO:0007669"/>
    <property type="project" value="UniProtKB-UniRule"/>
</dbReference>
<dbReference type="FunFam" id="3.20.20.70:FF:000075">
    <property type="entry name" value="Tryptophan biosynthesis protein TRP1"/>
    <property type="match status" value="1"/>
</dbReference>
<evidence type="ECO:0000256" key="4">
    <source>
        <dbReference type="ARBA" id="ARBA00012572"/>
    </source>
</evidence>
<keyword evidence="8 10" id="KW-0057">Aromatic amino acid biosynthesis</keyword>
<name>A0A561DRT1_9BACI</name>
<sequence>MNIKVKICGLMDSQTALKAVEYGADAIGLVFAESKRKVTPAKAQEIVSCLPVNVMKIGVFVNETKEEIERIASLVGLTHIQLHGEESAAFSQSLPLAVVKAISFEDNEALEGIVQFPADYILLDGPKGKYRGGNGTSFDWRQVNTLCLKEKKVILAGGLHLENVTEAVQIINPYMVDVSSGVETNGVKDLVKIKAFIEKVKTIPIGGKQNEHLYIAE</sequence>
<comment type="caution">
    <text evidence="12">The sequence shown here is derived from an EMBL/GenBank/DDBJ whole genome shotgun (WGS) entry which is preliminary data.</text>
</comment>
<dbReference type="Gene3D" id="3.20.20.70">
    <property type="entry name" value="Aldolase class I"/>
    <property type="match status" value="1"/>
</dbReference>
<evidence type="ECO:0000256" key="10">
    <source>
        <dbReference type="HAMAP-Rule" id="MF_00135"/>
    </source>
</evidence>
<keyword evidence="9 10" id="KW-0413">Isomerase</keyword>
<evidence type="ECO:0000256" key="3">
    <source>
        <dbReference type="ARBA" id="ARBA00007571"/>
    </source>
</evidence>
<protein>
    <recommendedName>
        <fullName evidence="5 10">N-(5'-phosphoribosyl)anthranilate isomerase</fullName>
        <shortName evidence="10">PRAI</shortName>
        <ecNumber evidence="4 10">5.3.1.24</ecNumber>
    </recommendedName>
</protein>
<evidence type="ECO:0000256" key="1">
    <source>
        <dbReference type="ARBA" id="ARBA00001164"/>
    </source>
</evidence>
<evidence type="ECO:0000256" key="5">
    <source>
        <dbReference type="ARBA" id="ARBA00022272"/>
    </source>
</evidence>
<dbReference type="AlphaFoldDB" id="A0A561DRT1"/>
<dbReference type="EMBL" id="VIVN01000002">
    <property type="protein sequence ID" value="TWE06029.1"/>
    <property type="molecule type" value="Genomic_DNA"/>
</dbReference>
<keyword evidence="7 10" id="KW-0822">Tryptophan biosynthesis</keyword>
<evidence type="ECO:0000259" key="11">
    <source>
        <dbReference type="Pfam" id="PF00697"/>
    </source>
</evidence>
<proteinExistence type="inferred from homology"/>
<gene>
    <name evidence="10" type="primary">trpF</name>
    <name evidence="12" type="ORF">FB550_10244</name>
</gene>
<keyword evidence="13" id="KW-1185">Reference proteome</keyword>
<evidence type="ECO:0000256" key="9">
    <source>
        <dbReference type="ARBA" id="ARBA00023235"/>
    </source>
</evidence>
<comment type="pathway">
    <text evidence="2 10">Amino-acid biosynthesis; L-tryptophan biosynthesis; L-tryptophan from chorismate: step 3/5.</text>
</comment>
<dbReference type="SUPFAM" id="SSF51366">
    <property type="entry name" value="Ribulose-phoshate binding barrel"/>
    <property type="match status" value="1"/>
</dbReference>
<organism evidence="12 13">
    <name type="scientific">Neobacillus bataviensis</name>
    <dbReference type="NCBI Taxonomy" id="220685"/>
    <lineage>
        <taxon>Bacteria</taxon>
        <taxon>Bacillati</taxon>
        <taxon>Bacillota</taxon>
        <taxon>Bacilli</taxon>
        <taxon>Bacillales</taxon>
        <taxon>Bacillaceae</taxon>
        <taxon>Neobacillus</taxon>
    </lineage>
</organism>
<dbReference type="InterPro" id="IPR044643">
    <property type="entry name" value="TrpF_fam"/>
</dbReference>
<evidence type="ECO:0000313" key="12">
    <source>
        <dbReference type="EMBL" id="TWE06029.1"/>
    </source>
</evidence>